<dbReference type="InterPro" id="IPR009061">
    <property type="entry name" value="DNA-bd_dom_put_sf"/>
</dbReference>
<reference evidence="3 4" key="1">
    <citation type="journal article" date="2019" name="Int. J. Syst. Evol. Microbiol.">
        <title>The Global Catalogue of Microorganisms (GCM) 10K type strain sequencing project: providing services to taxonomists for standard genome sequencing and annotation.</title>
        <authorList>
            <consortium name="The Broad Institute Genomics Platform"/>
            <consortium name="The Broad Institute Genome Sequencing Center for Infectious Disease"/>
            <person name="Wu L."/>
            <person name="Ma J."/>
        </authorList>
    </citation>
    <scope>NUCLEOTIDE SEQUENCE [LARGE SCALE GENOMIC DNA]</scope>
    <source>
        <strain evidence="3 4">JCM 10367</strain>
    </source>
</reference>
<feature type="region of interest" description="Disordered" evidence="1">
    <location>
        <begin position="32"/>
        <end position="51"/>
    </location>
</feature>
<protein>
    <recommendedName>
        <fullName evidence="2">HTH merR-type domain-containing protein</fullName>
    </recommendedName>
</protein>
<dbReference type="SUPFAM" id="SSF46955">
    <property type="entry name" value="Putative DNA-binding domain"/>
    <property type="match status" value="1"/>
</dbReference>
<accession>A0ABN1HLH2</accession>
<comment type="caution">
    <text evidence="3">The sequence shown here is derived from an EMBL/GenBank/DDBJ whole genome shotgun (WGS) entry which is preliminary data.</text>
</comment>
<proteinExistence type="predicted"/>
<name>A0ABN1HLH2_9ACTN</name>
<feature type="domain" description="HTH merR-type" evidence="2">
    <location>
        <begin position="8"/>
        <end position="51"/>
    </location>
</feature>
<evidence type="ECO:0000259" key="2">
    <source>
        <dbReference type="PROSITE" id="PS50937"/>
    </source>
</evidence>
<dbReference type="Proteomes" id="UP001500724">
    <property type="component" value="Unassembled WGS sequence"/>
</dbReference>
<feature type="compositionally biased region" description="Low complexity" evidence="1">
    <location>
        <begin position="35"/>
        <end position="44"/>
    </location>
</feature>
<organism evidence="3 4">
    <name type="scientific">Streptomyces thermocarboxydovorans</name>
    <dbReference type="NCBI Taxonomy" id="59298"/>
    <lineage>
        <taxon>Bacteria</taxon>
        <taxon>Bacillati</taxon>
        <taxon>Actinomycetota</taxon>
        <taxon>Actinomycetes</taxon>
        <taxon>Kitasatosporales</taxon>
        <taxon>Streptomycetaceae</taxon>
        <taxon>Streptomyces</taxon>
    </lineage>
</organism>
<keyword evidence="4" id="KW-1185">Reference proteome</keyword>
<dbReference type="Pfam" id="PF00376">
    <property type="entry name" value="MerR"/>
    <property type="match status" value="1"/>
</dbReference>
<dbReference type="PROSITE" id="PS50937">
    <property type="entry name" value="HTH_MERR_2"/>
    <property type="match status" value="1"/>
</dbReference>
<sequence length="51" mass="5407">MNEDGTELFTIGEPARATGLSVRTIRYWSDEGALPPAATASTTPQQRPASS</sequence>
<dbReference type="InterPro" id="IPR000551">
    <property type="entry name" value="MerR-type_HTH_dom"/>
</dbReference>
<dbReference type="Gene3D" id="1.10.1660.10">
    <property type="match status" value="1"/>
</dbReference>
<dbReference type="EMBL" id="BAAAGU010000044">
    <property type="protein sequence ID" value="GAA0657918.1"/>
    <property type="molecule type" value="Genomic_DNA"/>
</dbReference>
<evidence type="ECO:0000313" key="4">
    <source>
        <dbReference type="Proteomes" id="UP001500724"/>
    </source>
</evidence>
<evidence type="ECO:0000256" key="1">
    <source>
        <dbReference type="SAM" id="MobiDB-lite"/>
    </source>
</evidence>
<gene>
    <name evidence="3" type="ORF">GCM10009535_41370</name>
</gene>
<evidence type="ECO:0000313" key="3">
    <source>
        <dbReference type="EMBL" id="GAA0657918.1"/>
    </source>
</evidence>